<sequence>MLGGASGVAIPLWISNSDFLNSSDISDNLGQSSPTNFSNRTTITRDNSTVQLESHLTDKNSVELGFDSSTSLQKVELDLS</sequence>
<protein>
    <submittedName>
        <fullName evidence="1">Uncharacterized protein</fullName>
    </submittedName>
</protein>
<accession>A0ABM5P1L8</accession>
<keyword evidence="2" id="KW-1185">Reference proteome</keyword>
<dbReference type="RefSeq" id="WP_024071217.1">
    <property type="nucleotide sequence ID" value="NC_023062.1"/>
</dbReference>
<dbReference type="EMBL" id="CP006935">
    <property type="protein sequence ID" value="AHC40296.1"/>
    <property type="molecule type" value="Genomic_DNA"/>
</dbReference>
<dbReference type="Proteomes" id="UP000018745">
    <property type="component" value="Chromosome"/>
</dbReference>
<evidence type="ECO:0000313" key="2">
    <source>
        <dbReference type="Proteomes" id="UP000018745"/>
    </source>
</evidence>
<evidence type="ECO:0000313" key="1">
    <source>
        <dbReference type="EMBL" id="AHC40296.1"/>
    </source>
</evidence>
<proteinExistence type="predicted"/>
<organism evidence="1 2">
    <name type="scientific">Mycoplasma ovis str. Michigan</name>
    <dbReference type="NCBI Taxonomy" id="1415773"/>
    <lineage>
        <taxon>Bacteria</taxon>
        <taxon>Bacillati</taxon>
        <taxon>Mycoplasmatota</taxon>
        <taxon>Mollicutes</taxon>
        <taxon>Mycoplasmataceae</taxon>
        <taxon>Mycoplasma</taxon>
    </lineage>
</organism>
<name>A0ABM5P1L8_9MOLU</name>
<reference evidence="1 2" key="1">
    <citation type="journal article" date="2014" name="Genome Announc.">
        <title>Complete Genome Sequence of Mycoplasma ovis Strain Michigan, a Hemoplasma of Sheep with Two Distinct 16S rRNA Genes.</title>
        <authorList>
            <person name="Deshuillers P.L."/>
            <person name="Santos A.P."/>
            <person name="do Nascimento N.C."/>
            <person name="Hampel J.A."/>
            <person name="Bergin I.L."/>
            <person name="Dyson M.C."/>
            <person name="Messick J.B."/>
        </authorList>
    </citation>
    <scope>NUCLEOTIDE SEQUENCE [LARGE SCALE GENOMIC DNA]</scope>
    <source>
        <strain evidence="1 2">Michigan</strain>
    </source>
</reference>
<gene>
    <name evidence="1" type="ORF">OVS_02175</name>
</gene>